<reference evidence="6 7" key="1">
    <citation type="journal article" date="2016" name="Int. J. Syst. Evol. Microbiol.">
        <title>Paraphotobacterium marinum gen. nov., sp. nov., a member of the family Vibrionaceae, isolated from surface seawater.</title>
        <authorList>
            <person name="Huang Z."/>
            <person name="Dong C."/>
            <person name="Shao Z."/>
        </authorList>
    </citation>
    <scope>NUCLEOTIDE SEQUENCE [LARGE SCALE GENOMIC DNA]</scope>
    <source>
        <strain evidence="6 7">NSCS20N07D</strain>
    </source>
</reference>
<name>A0A220VE19_9GAMM</name>
<evidence type="ECO:0000256" key="3">
    <source>
        <dbReference type="ARBA" id="ARBA00022989"/>
    </source>
</evidence>
<feature type="transmembrane region" description="Helical" evidence="5">
    <location>
        <begin position="47"/>
        <end position="65"/>
    </location>
</feature>
<evidence type="ECO:0000256" key="1">
    <source>
        <dbReference type="ARBA" id="ARBA00022475"/>
    </source>
</evidence>
<evidence type="ECO:0000256" key="2">
    <source>
        <dbReference type="ARBA" id="ARBA00022692"/>
    </source>
</evidence>
<keyword evidence="1 5" id="KW-1003">Cell membrane</keyword>
<protein>
    <recommendedName>
        <fullName evidence="5">Inner membrane-spanning protein YciB</fullName>
    </recommendedName>
</protein>
<feature type="transmembrane region" description="Helical" evidence="5">
    <location>
        <begin position="71"/>
        <end position="93"/>
    </location>
</feature>
<keyword evidence="7" id="KW-1185">Reference proteome</keyword>
<dbReference type="GO" id="GO:0005886">
    <property type="term" value="C:plasma membrane"/>
    <property type="evidence" value="ECO:0007669"/>
    <property type="project" value="UniProtKB-SubCell"/>
</dbReference>
<dbReference type="HAMAP" id="MF_00189">
    <property type="entry name" value="YciB"/>
    <property type="match status" value="1"/>
</dbReference>
<keyword evidence="3 5" id="KW-1133">Transmembrane helix</keyword>
<dbReference type="OrthoDB" id="9788219at2"/>
<comment type="similarity">
    <text evidence="5">Belongs to the YciB family.</text>
</comment>
<gene>
    <name evidence="5" type="primary">yciB</name>
    <name evidence="6" type="ORF">CF386_06050</name>
</gene>
<keyword evidence="4 5" id="KW-0472">Membrane</keyword>
<evidence type="ECO:0000313" key="6">
    <source>
        <dbReference type="EMBL" id="ASK78597.1"/>
    </source>
</evidence>
<organism evidence="6 7">
    <name type="scientific">Paraphotobacterium marinum</name>
    <dbReference type="NCBI Taxonomy" id="1755811"/>
    <lineage>
        <taxon>Bacteria</taxon>
        <taxon>Pseudomonadati</taxon>
        <taxon>Pseudomonadota</taxon>
        <taxon>Gammaproteobacteria</taxon>
        <taxon>Vibrionales</taxon>
        <taxon>Vibrionaceae</taxon>
        <taxon>Paraphotobacterium</taxon>
    </lineage>
</organism>
<keyword evidence="2 5" id="KW-0812">Transmembrane</keyword>
<feature type="transmembrane region" description="Helical" evidence="5">
    <location>
        <begin position="20"/>
        <end position="40"/>
    </location>
</feature>
<evidence type="ECO:0000313" key="7">
    <source>
        <dbReference type="Proteomes" id="UP000242175"/>
    </source>
</evidence>
<comment type="subcellular location">
    <subcellularLocation>
        <location evidence="5">Cell inner membrane</location>
        <topology evidence="5">Multi-pass membrane protein</topology>
    </subcellularLocation>
</comment>
<feature type="transmembrane region" description="Helical" evidence="5">
    <location>
        <begin position="114"/>
        <end position="135"/>
    </location>
</feature>
<sequence length="175" mass="20778">MNRVYTFNYIFVFFKLYDIYTATIALIIVTSLQLLITWFITKKVKKALLFSLIALVILGGLTIFYKEPKFLAWKLSVVYFVFSIGLFFSALFNHNLIKKMLAKEYSLEKKQWDTLSNIWSIYFLIGSILNLIIFYNFSLDIWVDFKVFGFLILMFIPIGIMVFCMTKWLKKKEKN</sequence>
<evidence type="ECO:0000256" key="4">
    <source>
        <dbReference type="ARBA" id="ARBA00023136"/>
    </source>
</evidence>
<dbReference type="RefSeq" id="WP_089073505.1">
    <property type="nucleotide sequence ID" value="NZ_CP022355.1"/>
</dbReference>
<dbReference type="Proteomes" id="UP000242175">
    <property type="component" value="Chromosome large"/>
</dbReference>
<accession>A0A220VE19</accession>
<dbReference type="KEGG" id="pmai:CF386_06050"/>
<feature type="transmembrane region" description="Helical" evidence="5">
    <location>
        <begin position="147"/>
        <end position="169"/>
    </location>
</feature>
<keyword evidence="5" id="KW-0997">Cell inner membrane</keyword>
<dbReference type="InterPro" id="IPR006008">
    <property type="entry name" value="YciB"/>
</dbReference>
<proteinExistence type="inferred from homology"/>
<dbReference type="EMBL" id="CP022355">
    <property type="protein sequence ID" value="ASK78597.1"/>
    <property type="molecule type" value="Genomic_DNA"/>
</dbReference>
<dbReference type="PANTHER" id="PTHR36917">
    <property type="entry name" value="INTRACELLULAR SEPTATION PROTEIN A-RELATED"/>
    <property type="match status" value="1"/>
</dbReference>
<dbReference type="Pfam" id="PF04279">
    <property type="entry name" value="IspA"/>
    <property type="match status" value="1"/>
</dbReference>
<evidence type="ECO:0000256" key="5">
    <source>
        <dbReference type="HAMAP-Rule" id="MF_00189"/>
    </source>
</evidence>
<comment type="function">
    <text evidence="5">Plays a role in cell envelope biogenesis, maintenance of cell envelope integrity and membrane homeostasis.</text>
</comment>
<dbReference type="AlphaFoldDB" id="A0A220VE19"/>
<dbReference type="PANTHER" id="PTHR36917:SF1">
    <property type="entry name" value="INNER MEMBRANE-SPANNING PROTEIN YCIB"/>
    <property type="match status" value="1"/>
</dbReference>